<sequence length="527" mass="54016">MATQTSPATLTGTSPFPVTESFRNSSPDNPGWRILGSAVLNGCLQLTPNASTTAGTALFDQAFPSALGVAIDFDYEIERGASPGDGFSVYLIDGAATTQPGAVGGALGYSRIPGHQPGVTRGYVGIGFDHFGNYATGQAGSGGPGFTPDMVGIRGSGNLHDGFGWLTGAKLTRPLAARWTDGAHVQIVIANDRITVRLSSNADPNGTTVIDGFPLPTNGQAPRPATFKLGLSAGTGAATAAHRIRDLKVALPADMPLGVTGPAQAYAGTKVCYPITVRNDGPNDASDAVVEGALPAQLSKVTLKVETQGGAQAGKGTAAGTLRQPVNLPRGGSATITVCGTVDPKYTGQLTTTARITSPGRANTSARQSGQATTAILVPPPETGMRVWQEGGVDDAPGGGGTQLTVCATSREFGKTIDPGPITHVFTAPTGFRWNGFVAPNYTAADMSVRGDLPPVEPTVSADGRTLTFTYNPHVYTTDQDRDVITYACGLEAVPGATPGRYTDGEARIGAAPPARLKASVIDPDED</sequence>
<name>A0A3G2J7X3_9ACTN</name>
<dbReference type="Proteomes" id="UP000268329">
    <property type="component" value="Chromosome"/>
</dbReference>
<dbReference type="SUPFAM" id="SSF49899">
    <property type="entry name" value="Concanavalin A-like lectins/glucanases"/>
    <property type="match status" value="1"/>
</dbReference>
<gene>
    <name evidence="3" type="ORF">D9753_00880</name>
</gene>
<dbReference type="NCBIfam" id="TIGR01451">
    <property type="entry name" value="B_ant_repeat"/>
    <property type="match status" value="1"/>
</dbReference>
<dbReference type="Gene3D" id="2.60.40.10">
    <property type="entry name" value="Immunoglobulins"/>
    <property type="match status" value="1"/>
</dbReference>
<protein>
    <submittedName>
        <fullName evidence="3">DUF11 domain-containing protein</fullName>
    </submittedName>
</protein>
<dbReference type="InterPro" id="IPR013320">
    <property type="entry name" value="ConA-like_dom_sf"/>
</dbReference>
<keyword evidence="4" id="KW-1185">Reference proteome</keyword>
<dbReference type="EMBL" id="CP033073">
    <property type="protein sequence ID" value="AYN37771.1"/>
    <property type="molecule type" value="Genomic_DNA"/>
</dbReference>
<dbReference type="AlphaFoldDB" id="A0A3G2J7X3"/>
<dbReference type="GO" id="GO:0005975">
    <property type="term" value="P:carbohydrate metabolic process"/>
    <property type="evidence" value="ECO:0007669"/>
    <property type="project" value="UniProtKB-ARBA"/>
</dbReference>
<accession>A0A3G2J7X3</accession>
<dbReference type="RefSeq" id="WP_121785281.1">
    <property type="nucleotide sequence ID" value="NZ_CP033073.1"/>
</dbReference>
<dbReference type="KEGG" id="sdd:D9753_00880"/>
<organism evidence="3 4">
    <name type="scientific">Streptomyces dangxiongensis</name>
    <dbReference type="NCBI Taxonomy" id="1442032"/>
    <lineage>
        <taxon>Bacteria</taxon>
        <taxon>Bacillati</taxon>
        <taxon>Actinomycetota</taxon>
        <taxon>Actinomycetes</taxon>
        <taxon>Kitasatosporales</taxon>
        <taxon>Streptomycetaceae</taxon>
        <taxon>Streptomyces</taxon>
    </lineage>
</organism>
<evidence type="ECO:0000256" key="1">
    <source>
        <dbReference type="SAM" id="MobiDB-lite"/>
    </source>
</evidence>
<feature type="region of interest" description="Disordered" evidence="1">
    <location>
        <begin position="1"/>
        <end position="27"/>
    </location>
</feature>
<dbReference type="InterPro" id="IPR047589">
    <property type="entry name" value="DUF11_rpt"/>
</dbReference>
<evidence type="ECO:0000259" key="2">
    <source>
        <dbReference type="Pfam" id="PF01345"/>
    </source>
</evidence>
<proteinExistence type="predicted"/>
<dbReference type="InterPro" id="IPR013783">
    <property type="entry name" value="Ig-like_fold"/>
</dbReference>
<dbReference type="InterPro" id="IPR001434">
    <property type="entry name" value="OmcB-like_DUF11"/>
</dbReference>
<dbReference type="Pfam" id="PF01345">
    <property type="entry name" value="DUF11"/>
    <property type="match status" value="1"/>
</dbReference>
<evidence type="ECO:0000313" key="4">
    <source>
        <dbReference type="Proteomes" id="UP000268329"/>
    </source>
</evidence>
<dbReference type="Gene3D" id="2.60.120.200">
    <property type="match status" value="1"/>
</dbReference>
<reference evidence="3 4" key="1">
    <citation type="submission" date="2018-10" db="EMBL/GenBank/DDBJ databases">
        <title>The genome of Streptomyces dangxiongensis Z022.</title>
        <authorList>
            <person name="Zhang B."/>
        </authorList>
    </citation>
    <scope>NUCLEOTIDE SEQUENCE [LARGE SCALE GENOMIC DNA]</scope>
    <source>
        <strain evidence="3 4">Z022</strain>
    </source>
</reference>
<feature type="domain" description="DUF11" evidence="2">
    <location>
        <begin position="263"/>
        <end position="359"/>
    </location>
</feature>
<evidence type="ECO:0000313" key="3">
    <source>
        <dbReference type="EMBL" id="AYN37771.1"/>
    </source>
</evidence>
<dbReference type="OrthoDB" id="3225333at2"/>